<evidence type="ECO:0000256" key="3">
    <source>
        <dbReference type="PROSITE-ProRule" id="PRU00023"/>
    </source>
</evidence>
<feature type="repeat" description="ANK" evidence="3">
    <location>
        <begin position="99"/>
        <end position="131"/>
    </location>
</feature>
<dbReference type="InterPro" id="IPR001849">
    <property type="entry name" value="PH_domain"/>
</dbReference>
<feature type="repeat" description="ANK" evidence="3">
    <location>
        <begin position="66"/>
        <end position="98"/>
    </location>
</feature>
<dbReference type="PROSITE" id="PS50088">
    <property type="entry name" value="ANK_REPEAT"/>
    <property type="match status" value="3"/>
</dbReference>
<dbReference type="STRING" id="7574.A0A2R2MP08"/>
<keyword evidence="5" id="KW-1185">Reference proteome</keyword>
<keyword evidence="2 3" id="KW-0040">ANK repeat</keyword>
<dbReference type="SMART" id="SM00233">
    <property type="entry name" value="PH"/>
    <property type="match status" value="1"/>
</dbReference>
<gene>
    <name evidence="6" type="primary">LOC106165733</name>
</gene>
<evidence type="ECO:0000256" key="2">
    <source>
        <dbReference type="ARBA" id="ARBA00023043"/>
    </source>
</evidence>
<organism evidence="5 6">
    <name type="scientific">Lingula anatina</name>
    <name type="common">Brachiopod</name>
    <name type="synonym">Lingula unguis</name>
    <dbReference type="NCBI Taxonomy" id="7574"/>
    <lineage>
        <taxon>Eukaryota</taxon>
        <taxon>Metazoa</taxon>
        <taxon>Spiralia</taxon>
        <taxon>Lophotrochozoa</taxon>
        <taxon>Brachiopoda</taxon>
        <taxon>Linguliformea</taxon>
        <taxon>Lingulata</taxon>
        <taxon>Lingulida</taxon>
        <taxon>Linguloidea</taxon>
        <taxon>Lingulidae</taxon>
        <taxon>Lingula</taxon>
    </lineage>
</organism>
<dbReference type="RefSeq" id="XP_023931959.1">
    <property type="nucleotide sequence ID" value="XM_024076191.1"/>
</dbReference>
<dbReference type="InterPro" id="IPR002110">
    <property type="entry name" value="Ankyrin_rpt"/>
</dbReference>
<feature type="repeat" description="ANK" evidence="3">
    <location>
        <begin position="194"/>
        <end position="226"/>
    </location>
</feature>
<dbReference type="KEGG" id="lak:106165733"/>
<name>A0A2R2MP08_LINAN</name>
<dbReference type="PANTHER" id="PTHR24171">
    <property type="entry name" value="ANKYRIN REPEAT DOMAIN-CONTAINING PROTEIN 39-RELATED"/>
    <property type="match status" value="1"/>
</dbReference>
<accession>A0A2R2MP08</accession>
<dbReference type="AlphaFoldDB" id="A0A2R2MP08"/>
<dbReference type="GO" id="GO:0004842">
    <property type="term" value="F:ubiquitin-protein transferase activity"/>
    <property type="evidence" value="ECO:0007669"/>
    <property type="project" value="TreeGrafter"/>
</dbReference>
<keyword evidence="1" id="KW-0677">Repeat</keyword>
<dbReference type="InterPro" id="IPR011993">
    <property type="entry name" value="PH-like_dom_sf"/>
</dbReference>
<feature type="domain" description="PH" evidence="4">
    <location>
        <begin position="256"/>
        <end position="358"/>
    </location>
</feature>
<dbReference type="InterPro" id="IPR036770">
    <property type="entry name" value="Ankyrin_rpt-contain_sf"/>
</dbReference>
<evidence type="ECO:0000313" key="6">
    <source>
        <dbReference type="RefSeq" id="XP_023931959.1"/>
    </source>
</evidence>
<dbReference type="SUPFAM" id="SSF48403">
    <property type="entry name" value="Ankyrin repeat"/>
    <property type="match status" value="1"/>
</dbReference>
<dbReference type="Gene3D" id="1.25.40.20">
    <property type="entry name" value="Ankyrin repeat-containing domain"/>
    <property type="match status" value="2"/>
</dbReference>
<dbReference type="GO" id="GO:0070531">
    <property type="term" value="C:BRCA1-A complex"/>
    <property type="evidence" value="ECO:0007669"/>
    <property type="project" value="TreeGrafter"/>
</dbReference>
<dbReference type="PROSITE" id="PS50297">
    <property type="entry name" value="ANK_REP_REGION"/>
    <property type="match status" value="2"/>
</dbReference>
<dbReference type="GO" id="GO:0085020">
    <property type="term" value="P:protein K6-linked ubiquitination"/>
    <property type="evidence" value="ECO:0007669"/>
    <property type="project" value="TreeGrafter"/>
</dbReference>
<evidence type="ECO:0000256" key="1">
    <source>
        <dbReference type="ARBA" id="ARBA00022737"/>
    </source>
</evidence>
<dbReference type="Gene3D" id="2.30.29.30">
    <property type="entry name" value="Pleckstrin-homology domain (PH domain)/Phosphotyrosine-binding domain (PTB)"/>
    <property type="match status" value="1"/>
</dbReference>
<dbReference type="PROSITE" id="PS50003">
    <property type="entry name" value="PH_DOMAIN"/>
    <property type="match status" value="1"/>
</dbReference>
<dbReference type="OrthoDB" id="416222at2759"/>
<dbReference type="GO" id="GO:0031436">
    <property type="term" value="C:BRCA1-BARD1 complex"/>
    <property type="evidence" value="ECO:0007669"/>
    <property type="project" value="TreeGrafter"/>
</dbReference>
<protein>
    <submittedName>
        <fullName evidence="6">Oxysterol-binding protein-related protein 1</fullName>
    </submittedName>
</protein>
<dbReference type="GeneID" id="106165733"/>
<dbReference type="Pfam" id="PF12796">
    <property type="entry name" value="Ank_2"/>
    <property type="match status" value="2"/>
</dbReference>
<evidence type="ECO:0000259" key="4">
    <source>
        <dbReference type="PROSITE" id="PS50003"/>
    </source>
</evidence>
<reference evidence="6" key="1">
    <citation type="submission" date="2025-08" db="UniProtKB">
        <authorList>
            <consortium name="RefSeq"/>
        </authorList>
    </citation>
    <scope>IDENTIFICATION</scope>
    <source>
        <tissue evidence="6">Gonads</tissue>
    </source>
</reference>
<dbReference type="PANTHER" id="PTHR24171:SF8">
    <property type="entry name" value="BRCA1-ASSOCIATED RING DOMAIN PROTEIN 1"/>
    <property type="match status" value="1"/>
</dbReference>
<dbReference type="SUPFAM" id="SSF50729">
    <property type="entry name" value="PH domain-like"/>
    <property type="match status" value="1"/>
</dbReference>
<dbReference type="InParanoid" id="A0A2R2MP08"/>
<dbReference type="Proteomes" id="UP000085678">
    <property type="component" value="Unplaced"/>
</dbReference>
<proteinExistence type="predicted"/>
<sequence length="534" mass="59849">MATQEDNLETPDLESPKEEKFLTVDEELLHYARHGMDSKLSDLIQRCQQDGLPLNLNCKGENKSNRSWSPLHLAAYFGHVTTVILLLKNGAEVNIMNKEGDTPLHKAAYTGRLDIVHVLLQYNASVSVANAEGHTPRQVSHKQDIREMIEAAENTDIRRTEEEFLTAAREGNVDKLATLLKGPNPPNIECTDKFGNTALHCASYRRQKEAAVMLLQNGINPAIKNNQGQTAAEMARTASMRQILDVQPVRDILRGVQRFEGALLKRSRLRGWKSIWAVLERGVLTYFNSRGDATTGVKRKGFKYLDNAKIKPEERSLIFTIVFSDSTKHTLAVQPETTEEASVIQLHKWMNNLGSHIAYSTHYINQGTQIVDEDLEDLVPLGTMEDALQTAQAHQMALERHITNAADMLEHVERSKDGATSSFVQSVPSPTAKHSKRDARLGTVQHVQLLSQFQQIGTASKDMCNALTHCMTLFKQQEEIIADQMNPTVSIERSQNPEFQEFTRIYSPHTSIPVQFEIICETQGASASLSFLLE</sequence>
<dbReference type="SMART" id="SM00248">
    <property type="entry name" value="ANK"/>
    <property type="match status" value="3"/>
</dbReference>
<evidence type="ECO:0000313" key="5">
    <source>
        <dbReference type="Proteomes" id="UP000085678"/>
    </source>
</evidence>